<evidence type="ECO:0000313" key="2">
    <source>
        <dbReference type="Proteomes" id="UP000887229"/>
    </source>
</evidence>
<dbReference type="GeneID" id="70288296"/>
<evidence type="ECO:0000313" key="1">
    <source>
        <dbReference type="EMBL" id="KAG9258952.1"/>
    </source>
</evidence>
<dbReference type="AlphaFoldDB" id="A0A9P7ZWB1"/>
<protein>
    <submittedName>
        <fullName evidence="1">Uncharacterized protein</fullName>
    </submittedName>
</protein>
<gene>
    <name evidence="1" type="ORF">F5Z01DRAFT_10965</name>
</gene>
<dbReference type="Proteomes" id="UP000887229">
    <property type="component" value="Unassembled WGS sequence"/>
</dbReference>
<reference evidence="1" key="1">
    <citation type="journal article" date="2021" name="IMA Fungus">
        <title>Genomic characterization of three marine fungi, including Emericellopsis atlantica sp. nov. with signatures of a generalist lifestyle and marine biomass degradation.</title>
        <authorList>
            <person name="Hagestad O.C."/>
            <person name="Hou L."/>
            <person name="Andersen J.H."/>
            <person name="Hansen E.H."/>
            <person name="Altermark B."/>
            <person name="Li C."/>
            <person name="Kuhnert E."/>
            <person name="Cox R.J."/>
            <person name="Crous P.W."/>
            <person name="Spatafora J.W."/>
            <person name="Lail K."/>
            <person name="Amirebrahimi M."/>
            <person name="Lipzen A."/>
            <person name="Pangilinan J."/>
            <person name="Andreopoulos W."/>
            <person name="Hayes R.D."/>
            <person name="Ng V."/>
            <person name="Grigoriev I.V."/>
            <person name="Jackson S.A."/>
            <person name="Sutton T.D.S."/>
            <person name="Dobson A.D.W."/>
            <person name="Rama T."/>
        </authorList>
    </citation>
    <scope>NUCLEOTIDE SEQUENCE</scope>
    <source>
        <strain evidence="1">TS7</strain>
    </source>
</reference>
<accession>A0A9P7ZWB1</accession>
<sequence>MARQATIEFGCIQPSQVPLINHHPIPANLHKVSDACSRDQPKQREHLSVTMSVACAHSFQMIKSETTLVQWLCHFCRSGPHWAIFECSYCKLQLCRACTKSA</sequence>
<dbReference type="EMBL" id="MU251242">
    <property type="protein sequence ID" value="KAG9258952.1"/>
    <property type="molecule type" value="Genomic_DNA"/>
</dbReference>
<keyword evidence="2" id="KW-1185">Reference proteome</keyword>
<proteinExistence type="predicted"/>
<name>A0A9P7ZWB1_9HYPO</name>
<comment type="caution">
    <text evidence="1">The sequence shown here is derived from an EMBL/GenBank/DDBJ whole genome shotgun (WGS) entry which is preliminary data.</text>
</comment>
<organism evidence="1 2">
    <name type="scientific">Emericellopsis atlantica</name>
    <dbReference type="NCBI Taxonomy" id="2614577"/>
    <lineage>
        <taxon>Eukaryota</taxon>
        <taxon>Fungi</taxon>
        <taxon>Dikarya</taxon>
        <taxon>Ascomycota</taxon>
        <taxon>Pezizomycotina</taxon>
        <taxon>Sordariomycetes</taxon>
        <taxon>Hypocreomycetidae</taxon>
        <taxon>Hypocreales</taxon>
        <taxon>Bionectriaceae</taxon>
        <taxon>Emericellopsis</taxon>
    </lineage>
</organism>
<dbReference type="OrthoDB" id="5036969at2759"/>
<dbReference type="RefSeq" id="XP_046122876.1">
    <property type="nucleotide sequence ID" value="XM_046257393.1"/>
</dbReference>